<dbReference type="PROSITE" id="PS50977">
    <property type="entry name" value="HTH_TETR_2"/>
    <property type="match status" value="1"/>
</dbReference>
<dbReference type="PANTHER" id="PTHR30055:SF148">
    <property type="entry name" value="TETR-FAMILY TRANSCRIPTIONAL REGULATOR"/>
    <property type="match status" value="1"/>
</dbReference>
<evidence type="ECO:0000256" key="1">
    <source>
        <dbReference type="ARBA" id="ARBA00023015"/>
    </source>
</evidence>
<reference evidence="7" key="1">
    <citation type="submission" date="2021-01" db="EMBL/GenBank/DDBJ databases">
        <title>Genome public.</title>
        <authorList>
            <person name="Liu C."/>
            <person name="Sun Q."/>
        </authorList>
    </citation>
    <scope>NUCLEOTIDE SEQUENCE [LARGE SCALE GENOMIC DNA]</scope>
    <source>
        <strain evidence="7">YIM B02505</strain>
    </source>
</reference>
<accession>A0ABS1EKK7</accession>
<dbReference type="Pfam" id="PF16859">
    <property type="entry name" value="TetR_C_11"/>
    <property type="match status" value="1"/>
</dbReference>
<evidence type="ECO:0000313" key="7">
    <source>
        <dbReference type="Proteomes" id="UP000596739"/>
    </source>
</evidence>
<feature type="domain" description="HTH tetR-type" evidence="5">
    <location>
        <begin position="11"/>
        <end position="71"/>
    </location>
</feature>
<dbReference type="EMBL" id="JAENHN010000010">
    <property type="protein sequence ID" value="MBK1809902.1"/>
    <property type="molecule type" value="Genomic_DNA"/>
</dbReference>
<sequence>MEKKLGRPRSEKTKEAILSAAYQLLIENGFGAITIEKIAERAGVSKATIYKWWANKAAVVMDAFFDAAVVRLPVPDTGSTIEDMVIQVNNLADFLMSKEGKVINQIIAEGQYDKNLAEAYRKIYFKPRRLDSRYILERGIARGEVNKDLDIELITDLIFGPLFYRLLITGDPVDEVFVKQIINYAFQGIK</sequence>
<name>A0ABS1EKK7_9CLOT</name>
<dbReference type="InterPro" id="IPR001647">
    <property type="entry name" value="HTH_TetR"/>
</dbReference>
<dbReference type="InterPro" id="IPR011075">
    <property type="entry name" value="TetR_C"/>
</dbReference>
<keyword evidence="7" id="KW-1185">Reference proteome</keyword>
<dbReference type="Proteomes" id="UP000596739">
    <property type="component" value="Unassembled WGS sequence"/>
</dbReference>
<evidence type="ECO:0000256" key="4">
    <source>
        <dbReference type="PROSITE-ProRule" id="PRU00335"/>
    </source>
</evidence>
<dbReference type="PANTHER" id="PTHR30055">
    <property type="entry name" value="HTH-TYPE TRANSCRIPTIONAL REGULATOR RUTR"/>
    <property type="match status" value="1"/>
</dbReference>
<keyword evidence="2 4" id="KW-0238">DNA-binding</keyword>
<comment type="caution">
    <text evidence="6">The sequence shown here is derived from an EMBL/GenBank/DDBJ whole genome shotgun (WGS) entry which is preliminary data.</text>
</comment>
<dbReference type="Gene3D" id="1.10.357.10">
    <property type="entry name" value="Tetracycline Repressor, domain 2"/>
    <property type="match status" value="1"/>
</dbReference>
<dbReference type="SUPFAM" id="SSF48498">
    <property type="entry name" value="Tetracyclin repressor-like, C-terminal domain"/>
    <property type="match status" value="1"/>
</dbReference>
<evidence type="ECO:0000256" key="3">
    <source>
        <dbReference type="ARBA" id="ARBA00023163"/>
    </source>
</evidence>
<dbReference type="InterPro" id="IPR009057">
    <property type="entry name" value="Homeodomain-like_sf"/>
</dbReference>
<protein>
    <submittedName>
        <fullName evidence="6">TetR/AcrR family transcriptional regulator</fullName>
    </submittedName>
</protein>
<keyword evidence="3" id="KW-0804">Transcription</keyword>
<keyword evidence="1" id="KW-0805">Transcription regulation</keyword>
<proteinExistence type="predicted"/>
<dbReference type="Pfam" id="PF00440">
    <property type="entry name" value="TetR_N"/>
    <property type="match status" value="1"/>
</dbReference>
<feature type="DNA-binding region" description="H-T-H motif" evidence="4">
    <location>
        <begin position="34"/>
        <end position="53"/>
    </location>
</feature>
<dbReference type="InterPro" id="IPR050109">
    <property type="entry name" value="HTH-type_TetR-like_transc_reg"/>
</dbReference>
<dbReference type="SUPFAM" id="SSF46689">
    <property type="entry name" value="Homeodomain-like"/>
    <property type="match status" value="1"/>
</dbReference>
<gene>
    <name evidence="6" type="ORF">JHL18_04510</name>
</gene>
<dbReference type="Gene3D" id="1.10.10.60">
    <property type="entry name" value="Homeodomain-like"/>
    <property type="match status" value="1"/>
</dbReference>
<dbReference type="RefSeq" id="WP_200266552.1">
    <property type="nucleotide sequence ID" value="NZ_JAENHN010000010.1"/>
</dbReference>
<dbReference type="PRINTS" id="PR00455">
    <property type="entry name" value="HTHTETR"/>
</dbReference>
<evidence type="ECO:0000256" key="2">
    <source>
        <dbReference type="ARBA" id="ARBA00023125"/>
    </source>
</evidence>
<dbReference type="InterPro" id="IPR036271">
    <property type="entry name" value="Tet_transcr_reg_TetR-rel_C_sf"/>
</dbReference>
<organism evidence="6 7">
    <name type="scientific">Clostridium yunnanense</name>
    <dbReference type="NCBI Taxonomy" id="2800325"/>
    <lineage>
        <taxon>Bacteria</taxon>
        <taxon>Bacillati</taxon>
        <taxon>Bacillota</taxon>
        <taxon>Clostridia</taxon>
        <taxon>Eubacteriales</taxon>
        <taxon>Clostridiaceae</taxon>
        <taxon>Clostridium</taxon>
    </lineage>
</organism>
<evidence type="ECO:0000313" key="6">
    <source>
        <dbReference type="EMBL" id="MBK1809902.1"/>
    </source>
</evidence>
<evidence type="ECO:0000259" key="5">
    <source>
        <dbReference type="PROSITE" id="PS50977"/>
    </source>
</evidence>